<accession>A0A2N3PX97</accession>
<dbReference type="EMBL" id="PIUM01000007">
    <property type="protein sequence ID" value="PKU25030.1"/>
    <property type="molecule type" value="Genomic_DNA"/>
</dbReference>
<dbReference type="RefSeq" id="WP_101250291.1">
    <property type="nucleotide sequence ID" value="NZ_PIUM01000007.1"/>
</dbReference>
<dbReference type="Proteomes" id="UP000233293">
    <property type="component" value="Unassembled WGS sequence"/>
</dbReference>
<keyword evidence="3" id="KW-1185">Reference proteome</keyword>
<feature type="signal peptide" evidence="1">
    <location>
        <begin position="1"/>
        <end position="29"/>
    </location>
</feature>
<sequence>MADARRTLWNHFILARALGRMARMTAAQAADGAIPFCYVDTHAGSGRIPKPGPLLDRLFAERRSFAADDYFAGLEPHLPDDEHPGSWVLAGRVIGSAGGERLVVEIDVNDIDATLVAKGRGYREGTWVRFWSLDWFSFLRSQLSLRAAPDFVFIDPPADDARDPTFAIDAALLLETLKVPYMISYAIDAPQAPIDQIGRTGLELMTEDGGTGILLGGGAETLLLDILPDLRLLAGLLGGTFTTRLPRHDDYSI</sequence>
<dbReference type="OrthoDB" id="7342513at2"/>
<dbReference type="SUPFAM" id="SSF53335">
    <property type="entry name" value="S-adenosyl-L-methionine-dependent methyltransferases"/>
    <property type="match status" value="1"/>
</dbReference>
<dbReference type="AlphaFoldDB" id="A0A2N3PX97"/>
<protein>
    <submittedName>
        <fullName evidence="2">Uncharacterized protein</fullName>
    </submittedName>
</protein>
<proteinExistence type="predicted"/>
<comment type="caution">
    <text evidence="2">The sequence shown here is derived from an EMBL/GenBank/DDBJ whole genome shotgun (WGS) entry which is preliminary data.</text>
</comment>
<name>A0A2N3PX97_9PROT</name>
<dbReference type="Gene3D" id="3.40.50.150">
    <property type="entry name" value="Vaccinia Virus protein VP39"/>
    <property type="match status" value="1"/>
</dbReference>
<feature type="chain" id="PRO_5014684743" evidence="1">
    <location>
        <begin position="30"/>
        <end position="253"/>
    </location>
</feature>
<organism evidence="2 3">
    <name type="scientific">Telmatospirillum siberiense</name>
    <dbReference type="NCBI Taxonomy" id="382514"/>
    <lineage>
        <taxon>Bacteria</taxon>
        <taxon>Pseudomonadati</taxon>
        <taxon>Pseudomonadota</taxon>
        <taxon>Alphaproteobacteria</taxon>
        <taxon>Rhodospirillales</taxon>
        <taxon>Rhodospirillaceae</taxon>
        <taxon>Telmatospirillum</taxon>
    </lineage>
</organism>
<keyword evidence="1" id="KW-0732">Signal</keyword>
<gene>
    <name evidence="2" type="ORF">CWS72_08870</name>
</gene>
<reference evidence="3" key="1">
    <citation type="submission" date="2017-12" db="EMBL/GenBank/DDBJ databases">
        <title>Draft genome sequence of Telmatospirillum siberiense 26-4b1T, an acidotolerant peatland alphaproteobacterium potentially involved in sulfur cycling.</title>
        <authorList>
            <person name="Hausmann B."/>
            <person name="Pjevac P."/>
            <person name="Schreck K."/>
            <person name="Herbold C.W."/>
            <person name="Daims H."/>
            <person name="Wagner M."/>
            <person name="Pester M."/>
            <person name="Loy A."/>
        </authorList>
    </citation>
    <scope>NUCLEOTIDE SEQUENCE [LARGE SCALE GENOMIC DNA]</scope>
    <source>
        <strain evidence="3">26-4b1</strain>
    </source>
</reference>
<dbReference type="InterPro" id="IPR029063">
    <property type="entry name" value="SAM-dependent_MTases_sf"/>
</dbReference>
<evidence type="ECO:0000256" key="1">
    <source>
        <dbReference type="SAM" id="SignalP"/>
    </source>
</evidence>
<evidence type="ECO:0000313" key="3">
    <source>
        <dbReference type="Proteomes" id="UP000233293"/>
    </source>
</evidence>
<evidence type="ECO:0000313" key="2">
    <source>
        <dbReference type="EMBL" id="PKU25030.1"/>
    </source>
</evidence>